<feature type="region of interest" description="Disordered" evidence="3">
    <location>
        <begin position="54"/>
        <end position="288"/>
    </location>
</feature>
<feature type="compositionally biased region" description="Pro residues" evidence="3">
    <location>
        <begin position="164"/>
        <end position="180"/>
    </location>
</feature>
<evidence type="ECO:0000256" key="3">
    <source>
        <dbReference type="SAM" id="MobiDB-lite"/>
    </source>
</evidence>
<protein>
    <submittedName>
        <fullName evidence="6">Chromobox protein homolog 8</fullName>
    </submittedName>
</protein>
<dbReference type="PROSITE" id="PS00598">
    <property type="entry name" value="CHROMO_1"/>
    <property type="match status" value="1"/>
</dbReference>
<dbReference type="SUPFAM" id="SSF54160">
    <property type="entry name" value="Chromo domain-like"/>
    <property type="match status" value="1"/>
</dbReference>
<name>A0ABM0K499_APLCA</name>
<organism evidence="5 6">
    <name type="scientific">Aplysia californica</name>
    <name type="common">California sea hare</name>
    <dbReference type="NCBI Taxonomy" id="6500"/>
    <lineage>
        <taxon>Eukaryota</taxon>
        <taxon>Metazoa</taxon>
        <taxon>Spiralia</taxon>
        <taxon>Lophotrochozoa</taxon>
        <taxon>Mollusca</taxon>
        <taxon>Gastropoda</taxon>
        <taxon>Heterobranchia</taxon>
        <taxon>Euthyneura</taxon>
        <taxon>Tectipleura</taxon>
        <taxon>Aplysiida</taxon>
        <taxon>Aplysioidea</taxon>
        <taxon>Aplysiidae</taxon>
        <taxon>Aplysia</taxon>
    </lineage>
</organism>
<feature type="compositionally biased region" description="Basic and acidic residues" evidence="3">
    <location>
        <begin position="218"/>
        <end position="235"/>
    </location>
</feature>
<gene>
    <name evidence="6" type="primary">LOC101852877</name>
</gene>
<dbReference type="Pfam" id="PF17218">
    <property type="entry name" value="CBX7_C"/>
    <property type="match status" value="1"/>
</dbReference>
<evidence type="ECO:0000313" key="6">
    <source>
        <dbReference type="RefSeq" id="XP_005108393.1"/>
    </source>
</evidence>
<sequence length="350" mass="37813">MGERVFAAECIQKRRVRKGKVEYLVKWKGWSIKYNTWEPEENILDHRLIEQFKRETGGGGGKRGPKPKKMKLQENTDDTAEGSSEDDEEDASDDDDDDDDSNSSEEDGSSLSGGELSRQKKDTHHRSSAADREAEHERERDRGKEKGPAGRQAAPAPVVKRGPGRPPKNPRPPGHLPPPKAKLTANKTKLKVGRKPGPKKAVPKAKPAAKGSQGNSSKTDEPSGKGVAKDKDSGAKDCSSSSSATSGTSSRVPKLENKASEDTLSSRTTAPTTGPKSGDHGVYDFPSDDCDSNKGVLASNLPERSAVVKNYWVPPAFLKPVVDSIVVTDVSSSDLMVTVRECSYNNGFFT</sequence>
<reference evidence="6" key="1">
    <citation type="submission" date="2025-08" db="UniProtKB">
        <authorList>
            <consortium name="RefSeq"/>
        </authorList>
    </citation>
    <scope>IDENTIFICATION</scope>
</reference>
<dbReference type="InterPro" id="IPR023779">
    <property type="entry name" value="Chromodomain_CS"/>
</dbReference>
<dbReference type="Gene3D" id="2.40.50.40">
    <property type="match status" value="1"/>
</dbReference>
<dbReference type="InterPro" id="IPR052458">
    <property type="entry name" value="PcG_PRC1-like_component"/>
</dbReference>
<dbReference type="GeneID" id="101852877"/>
<proteinExistence type="predicted"/>
<dbReference type="InterPro" id="IPR023780">
    <property type="entry name" value="Chromo_domain"/>
</dbReference>
<evidence type="ECO:0000256" key="2">
    <source>
        <dbReference type="ARBA" id="ARBA00023242"/>
    </source>
</evidence>
<dbReference type="PANTHER" id="PTHR46389:SF3">
    <property type="entry name" value="POLYCOMB GROUP PROTEIN PC"/>
    <property type="match status" value="1"/>
</dbReference>
<dbReference type="PROSITE" id="PS50013">
    <property type="entry name" value="CHROMO_2"/>
    <property type="match status" value="1"/>
</dbReference>
<accession>A0ABM0K499</accession>
<feature type="compositionally biased region" description="Polar residues" evidence="3">
    <location>
        <begin position="262"/>
        <end position="275"/>
    </location>
</feature>
<dbReference type="Pfam" id="PF00385">
    <property type="entry name" value="Chromo"/>
    <property type="match status" value="1"/>
</dbReference>
<feature type="compositionally biased region" description="Low complexity" evidence="3">
    <location>
        <begin position="236"/>
        <end position="250"/>
    </location>
</feature>
<dbReference type="InterPro" id="IPR016197">
    <property type="entry name" value="Chromo-like_dom_sf"/>
</dbReference>
<evidence type="ECO:0000313" key="5">
    <source>
        <dbReference type="Proteomes" id="UP000694888"/>
    </source>
</evidence>
<feature type="compositionally biased region" description="Basic residues" evidence="3">
    <location>
        <begin position="188"/>
        <end position="203"/>
    </location>
</feature>
<keyword evidence="2" id="KW-0539">Nucleus</keyword>
<evidence type="ECO:0000256" key="1">
    <source>
        <dbReference type="ARBA" id="ARBA00004123"/>
    </source>
</evidence>
<dbReference type="PANTHER" id="PTHR46389">
    <property type="entry name" value="POLYCOMB GROUP PROTEIN PC"/>
    <property type="match status" value="1"/>
</dbReference>
<evidence type="ECO:0000259" key="4">
    <source>
        <dbReference type="PROSITE" id="PS50013"/>
    </source>
</evidence>
<keyword evidence="5" id="KW-1185">Reference proteome</keyword>
<feature type="compositionally biased region" description="Acidic residues" evidence="3">
    <location>
        <begin position="75"/>
        <end position="108"/>
    </location>
</feature>
<feature type="compositionally biased region" description="Basic and acidic residues" evidence="3">
    <location>
        <begin position="128"/>
        <end position="148"/>
    </location>
</feature>
<feature type="domain" description="Chromo" evidence="4">
    <location>
        <begin position="6"/>
        <end position="55"/>
    </location>
</feature>
<dbReference type="CDD" id="cd18627">
    <property type="entry name" value="CD_polycomb_like"/>
    <property type="match status" value="1"/>
</dbReference>
<dbReference type="Proteomes" id="UP000694888">
    <property type="component" value="Unplaced"/>
</dbReference>
<dbReference type="InterPro" id="IPR033773">
    <property type="entry name" value="CBX7_C"/>
</dbReference>
<dbReference type="InterPro" id="IPR000953">
    <property type="entry name" value="Chromo/chromo_shadow_dom"/>
</dbReference>
<dbReference type="SMART" id="SM00298">
    <property type="entry name" value="CHROMO"/>
    <property type="match status" value="1"/>
</dbReference>
<comment type="subcellular location">
    <subcellularLocation>
        <location evidence="1">Nucleus</location>
    </subcellularLocation>
</comment>
<dbReference type="RefSeq" id="XP_005108393.1">
    <property type="nucleotide sequence ID" value="XM_005108336.3"/>
</dbReference>